<accession>A0ABR3CY43</accession>
<proteinExistence type="predicted"/>
<dbReference type="Proteomes" id="UP001451303">
    <property type="component" value="Unassembled WGS sequence"/>
</dbReference>
<comment type="caution">
    <text evidence="1">The sequence shown here is derived from an EMBL/GenBank/DDBJ whole genome shotgun (WGS) entry which is preliminary data.</text>
</comment>
<sequence>MAESWATAISKAGNFLQSGCNGCNCQVLSDEFAPSSPPPFLPRFDSFPQCINHSVAIPILGKWWHIGTSTAYLRQSTGAILYQQRPTVWPPHCRIQSSRRHEPRFRTICMLDEVSENLLKPCSIKPRYQRVSSFHWDPAVTGGQKVASKRLDVNGWNQPFGKNPLFLVREIQFPLWIIIYVVFII</sequence>
<evidence type="ECO:0000313" key="2">
    <source>
        <dbReference type="Proteomes" id="UP001451303"/>
    </source>
</evidence>
<keyword evidence="2" id="KW-1185">Reference proteome</keyword>
<protein>
    <submittedName>
        <fullName evidence="1">Uncharacterized protein</fullName>
    </submittedName>
</protein>
<name>A0ABR3CY43_NEUIN</name>
<gene>
    <name evidence="1" type="ORF">QR685DRAFT_582259</name>
</gene>
<evidence type="ECO:0000313" key="1">
    <source>
        <dbReference type="EMBL" id="KAL0465352.1"/>
    </source>
</evidence>
<dbReference type="EMBL" id="JAVLET010000017">
    <property type="protein sequence ID" value="KAL0465352.1"/>
    <property type="molecule type" value="Genomic_DNA"/>
</dbReference>
<organism evidence="1 2">
    <name type="scientific">Neurospora intermedia</name>
    <dbReference type="NCBI Taxonomy" id="5142"/>
    <lineage>
        <taxon>Eukaryota</taxon>
        <taxon>Fungi</taxon>
        <taxon>Dikarya</taxon>
        <taxon>Ascomycota</taxon>
        <taxon>Pezizomycotina</taxon>
        <taxon>Sordariomycetes</taxon>
        <taxon>Sordariomycetidae</taxon>
        <taxon>Sordariales</taxon>
        <taxon>Sordariaceae</taxon>
        <taxon>Neurospora</taxon>
    </lineage>
</organism>
<reference evidence="1 2" key="1">
    <citation type="submission" date="2023-09" db="EMBL/GenBank/DDBJ databases">
        <title>Multi-omics analysis of a traditional fermented food reveals byproduct-associated fungal strains for waste-to-food upcycling.</title>
        <authorList>
            <consortium name="Lawrence Berkeley National Laboratory"/>
            <person name="Rekdal V.M."/>
            <person name="Villalobos-Escobedo J.M."/>
            <person name="Rodriguez-Valeron N."/>
            <person name="Garcia M.O."/>
            <person name="Vasquez D.P."/>
            <person name="Damayanti I."/>
            <person name="Sorensen P.M."/>
            <person name="Baidoo E.E."/>
            <person name="De Carvalho A.C."/>
            <person name="Riley R."/>
            <person name="Lipzen A."/>
            <person name="He G."/>
            <person name="Yan M."/>
            <person name="Haridas S."/>
            <person name="Daum C."/>
            <person name="Yoshinaga Y."/>
            <person name="Ng V."/>
            <person name="Grigoriev I.V."/>
            <person name="Munk R."/>
            <person name="Nuraida L."/>
            <person name="Wijaya C.H."/>
            <person name="Morales P.-C."/>
            <person name="Keasling J.D."/>
        </authorList>
    </citation>
    <scope>NUCLEOTIDE SEQUENCE [LARGE SCALE GENOMIC DNA]</scope>
    <source>
        <strain evidence="1 2">FGSC 2613</strain>
    </source>
</reference>